<dbReference type="AlphaFoldDB" id="A0A8J5QNR0"/>
<evidence type="ECO:0000256" key="3">
    <source>
        <dbReference type="SAM" id="MobiDB-lite"/>
    </source>
</evidence>
<dbReference type="EMBL" id="JAAOIC020000047">
    <property type="protein sequence ID" value="KAG8037445.1"/>
    <property type="molecule type" value="Genomic_DNA"/>
</dbReference>
<dbReference type="PANTHER" id="PTHR14882:SF5">
    <property type="entry name" value="COILED-COIL DOMAIN CONTAINING 74A"/>
    <property type="match status" value="1"/>
</dbReference>
<dbReference type="InterPro" id="IPR040370">
    <property type="entry name" value="CCDC74A/CCDC74B/CCDC92"/>
</dbReference>
<dbReference type="OrthoDB" id="2155209at2759"/>
<evidence type="ECO:0000259" key="4">
    <source>
        <dbReference type="Pfam" id="PF14916"/>
    </source>
</evidence>
<feature type="coiled-coil region" evidence="2">
    <location>
        <begin position="61"/>
        <end position="88"/>
    </location>
</feature>
<feature type="region of interest" description="Disordered" evidence="3">
    <location>
        <begin position="333"/>
        <end position="403"/>
    </location>
</feature>
<dbReference type="Proteomes" id="UP000729913">
    <property type="component" value="Unassembled WGS sequence"/>
</dbReference>
<reference evidence="5" key="2">
    <citation type="submission" date="2021-04" db="EMBL/GenBank/DDBJ databases">
        <title>Genome-wide patterns of bracovirus chromosomal integration into multiple host tissues during parasitism.</title>
        <authorList>
            <person name="Chebbi M.A.C."/>
        </authorList>
    </citation>
    <scope>NUCLEOTIDE SEQUENCE</scope>
    <source>
        <tissue evidence="5">Whole body</tissue>
    </source>
</reference>
<protein>
    <recommendedName>
        <fullName evidence="4">CCDC92/74 N-terminal domain-containing protein</fullName>
    </recommendedName>
</protein>
<accession>A0A8J5QNR0</accession>
<feature type="compositionally biased region" description="Basic and acidic residues" evidence="3">
    <location>
        <begin position="297"/>
        <end position="306"/>
    </location>
</feature>
<keyword evidence="1 2" id="KW-0175">Coiled coil</keyword>
<evidence type="ECO:0000256" key="2">
    <source>
        <dbReference type="SAM" id="Coils"/>
    </source>
</evidence>
<feature type="compositionally biased region" description="Polar residues" evidence="3">
    <location>
        <begin position="216"/>
        <end position="226"/>
    </location>
</feature>
<dbReference type="Pfam" id="PF14916">
    <property type="entry name" value="CCDC92"/>
    <property type="match status" value="1"/>
</dbReference>
<feature type="compositionally biased region" description="Basic and acidic residues" evidence="3">
    <location>
        <begin position="364"/>
        <end position="395"/>
    </location>
</feature>
<organism evidence="5 6">
    <name type="scientific">Cotesia typhae</name>
    <dbReference type="NCBI Taxonomy" id="2053667"/>
    <lineage>
        <taxon>Eukaryota</taxon>
        <taxon>Metazoa</taxon>
        <taxon>Ecdysozoa</taxon>
        <taxon>Arthropoda</taxon>
        <taxon>Hexapoda</taxon>
        <taxon>Insecta</taxon>
        <taxon>Pterygota</taxon>
        <taxon>Neoptera</taxon>
        <taxon>Endopterygota</taxon>
        <taxon>Hymenoptera</taxon>
        <taxon>Apocrita</taxon>
        <taxon>Ichneumonoidea</taxon>
        <taxon>Braconidae</taxon>
        <taxon>Microgastrinae</taxon>
        <taxon>Cotesia</taxon>
    </lineage>
</organism>
<evidence type="ECO:0000256" key="1">
    <source>
        <dbReference type="ARBA" id="ARBA00023054"/>
    </source>
</evidence>
<feature type="compositionally biased region" description="Polar residues" evidence="3">
    <location>
        <begin position="96"/>
        <end position="110"/>
    </location>
</feature>
<feature type="region of interest" description="Disordered" evidence="3">
    <location>
        <begin position="17"/>
        <end position="48"/>
    </location>
</feature>
<feature type="region of interest" description="Disordered" evidence="3">
    <location>
        <begin position="212"/>
        <end position="306"/>
    </location>
</feature>
<gene>
    <name evidence="5" type="ORF">G9C98_005655</name>
</gene>
<sequence>MTSKVLVKLPTVPFSQGKKSTSELMSLPARNDGVATPLRSQQTPGNGDRTAQLEQNMKFLQEQHQATLVALHQEVETLRQRNRDLQFQLVFTKGTACTNSPSSPEDNSSGFVKPKGSPVSVNITPLQIELLERDLEELKVSFNDVKKQNVHLLEIIEQQKLKLEQTAKEKEKLKVTDAAIQVEEINSVNSELVARLEDAELLVKKLQCENSEQQREISTIKASSAKNSGGNRSGHGRGRGNNENGHHSRGSSGDPGQSSRNSYNFPPLESENYWRNVSRGRPSYDRQSGHHRRNRMDKKDIEQPDMSRHIVLPELLSSNVKPEIPCYPQFYPRSSRGYHNGGGGSAGGNYYRDGGNRKFRGQGRPRDRRDQQDSRGDHRDYRDRNSRDQSRDFNDGAHMSKKQ</sequence>
<evidence type="ECO:0000313" key="5">
    <source>
        <dbReference type="EMBL" id="KAG8037445.1"/>
    </source>
</evidence>
<feature type="compositionally biased region" description="Polar residues" evidence="3">
    <location>
        <begin position="254"/>
        <end position="264"/>
    </location>
</feature>
<name>A0A8J5QNR0_9HYME</name>
<feature type="region of interest" description="Disordered" evidence="3">
    <location>
        <begin position="96"/>
        <end position="116"/>
    </location>
</feature>
<feature type="domain" description="CCDC92/74 N-terminal" evidence="4">
    <location>
        <begin position="49"/>
        <end position="100"/>
    </location>
</feature>
<reference evidence="5" key="1">
    <citation type="submission" date="2020-03" db="EMBL/GenBank/DDBJ databases">
        <authorList>
            <person name="Chebbi M.A."/>
            <person name="Drezen J.M."/>
        </authorList>
    </citation>
    <scope>NUCLEOTIDE SEQUENCE</scope>
    <source>
        <tissue evidence="5">Whole body</tissue>
    </source>
</reference>
<proteinExistence type="predicted"/>
<dbReference type="PANTHER" id="PTHR14882">
    <property type="entry name" value="COILED-COIL DOMAIN-CONTAINING 74A"/>
    <property type="match status" value="1"/>
</dbReference>
<comment type="caution">
    <text evidence="5">The sequence shown here is derived from an EMBL/GenBank/DDBJ whole genome shotgun (WGS) entry which is preliminary data.</text>
</comment>
<keyword evidence="6" id="KW-1185">Reference proteome</keyword>
<evidence type="ECO:0000313" key="6">
    <source>
        <dbReference type="Proteomes" id="UP000729913"/>
    </source>
</evidence>
<dbReference type="InterPro" id="IPR039496">
    <property type="entry name" value="CCDC92/74_N"/>
</dbReference>